<dbReference type="KEGG" id="mde:101900727"/>
<dbReference type="RefSeq" id="XP_058976881.1">
    <property type="nucleotide sequence ID" value="XM_059120898.1"/>
</dbReference>
<dbReference type="GeneID" id="101900727"/>
<dbReference type="AlphaFoldDB" id="A0A1I8MZQ0"/>
<dbReference type="RefSeq" id="XP_005183346.2">
    <property type="nucleotide sequence ID" value="XM_005183289.3"/>
</dbReference>
<keyword evidence="4" id="KW-1185">Reference proteome</keyword>
<keyword evidence="2" id="KW-0732">Signal</keyword>
<evidence type="ECO:0000313" key="7">
    <source>
        <dbReference type="RefSeq" id="XP_058976882.1"/>
    </source>
</evidence>
<dbReference type="VEuPathDB" id="VectorBase:MDOMA2_014915"/>
<organism evidence="3">
    <name type="scientific">Musca domestica</name>
    <name type="common">House fly</name>
    <dbReference type="NCBI Taxonomy" id="7370"/>
    <lineage>
        <taxon>Eukaryota</taxon>
        <taxon>Metazoa</taxon>
        <taxon>Ecdysozoa</taxon>
        <taxon>Arthropoda</taxon>
        <taxon>Hexapoda</taxon>
        <taxon>Insecta</taxon>
        <taxon>Pterygota</taxon>
        <taxon>Neoptera</taxon>
        <taxon>Endopterygota</taxon>
        <taxon>Diptera</taxon>
        <taxon>Brachycera</taxon>
        <taxon>Muscomorpha</taxon>
        <taxon>Muscoidea</taxon>
        <taxon>Muscidae</taxon>
        <taxon>Musca</taxon>
    </lineage>
</organism>
<evidence type="ECO:0000313" key="4">
    <source>
        <dbReference type="Proteomes" id="UP001652621"/>
    </source>
</evidence>
<feature type="chain" id="PRO_5044561069" evidence="2">
    <location>
        <begin position="23"/>
        <end position="212"/>
    </location>
</feature>
<protein>
    <submittedName>
        <fullName evidence="5 6">Uncharacterized protein LOC101900727</fullName>
    </submittedName>
</protein>
<dbReference type="OrthoDB" id="8197466at2759"/>
<dbReference type="RefSeq" id="XP_058976882.1">
    <property type="nucleotide sequence ID" value="XM_059120899.1"/>
</dbReference>
<dbReference type="VEuPathDB" id="VectorBase:MDOA010048"/>
<feature type="signal peptide" evidence="2">
    <location>
        <begin position="1"/>
        <end position="22"/>
    </location>
</feature>
<dbReference type="Proteomes" id="UP001652621">
    <property type="component" value="Unplaced"/>
</dbReference>
<reference evidence="3" key="1">
    <citation type="submission" date="2020-05" db="UniProtKB">
        <authorList>
            <consortium name="EnsemblMetazoa"/>
        </authorList>
    </citation>
    <scope>IDENTIFICATION</scope>
    <source>
        <strain evidence="3">Aabys</strain>
    </source>
</reference>
<evidence type="ECO:0000256" key="2">
    <source>
        <dbReference type="SAM" id="SignalP"/>
    </source>
</evidence>
<name>A0A1I8MZQ0_MUSDO</name>
<sequence>MQPLKCSLAFVLALGLFHVSSAMPGRYVRATDSDDGSLVTLQFADNESDLNPINSEATSGDDLDRNKRKIAGATFEAKNAVLGYVFGKIDGFLDTNIRILDQLDRANIEKNKQWDIPKPVPINDVQSLITAVVSPKIRVVGNIANDLTTGVLTTITAFSGSSSGGNSNNPNAGLGNIVSKFLGFSGPILQGSSGGGAGGSTTPAPDSDEAGY</sequence>
<dbReference type="EnsemblMetazoa" id="MDOA010048-RA">
    <property type="protein sequence ID" value="MDOA010048-PA"/>
    <property type="gene ID" value="MDOA010048"/>
</dbReference>
<gene>
    <name evidence="3" type="primary">101900727</name>
    <name evidence="5 6 7" type="synonym">LOC101900727</name>
</gene>
<evidence type="ECO:0000313" key="3">
    <source>
        <dbReference type="EnsemblMetazoa" id="MDOA010048-PA"/>
    </source>
</evidence>
<accession>A0A1I8MZQ0</accession>
<evidence type="ECO:0000256" key="1">
    <source>
        <dbReference type="SAM" id="MobiDB-lite"/>
    </source>
</evidence>
<evidence type="ECO:0000313" key="6">
    <source>
        <dbReference type="RefSeq" id="XP_058976881.1"/>
    </source>
</evidence>
<evidence type="ECO:0000313" key="5">
    <source>
        <dbReference type="RefSeq" id="XP_005183346.2"/>
    </source>
</evidence>
<dbReference type="eggNOG" id="ENOG502SB2U">
    <property type="taxonomic scope" value="Eukaryota"/>
</dbReference>
<reference evidence="6 7" key="2">
    <citation type="submission" date="2025-05" db="UniProtKB">
        <authorList>
            <consortium name="RefSeq"/>
        </authorList>
    </citation>
    <scope>IDENTIFICATION</scope>
    <source>
        <strain evidence="5 6">Aabys</strain>
        <tissue evidence="6 7">Whole body</tissue>
    </source>
</reference>
<proteinExistence type="predicted"/>
<feature type="region of interest" description="Disordered" evidence="1">
    <location>
        <begin position="191"/>
        <end position="212"/>
    </location>
</feature>